<accession>A0A0D2N3B2</accession>
<organism evidence="1 2">
    <name type="scientific">Hypholoma sublateritium (strain FD-334 SS-4)</name>
    <dbReference type="NCBI Taxonomy" id="945553"/>
    <lineage>
        <taxon>Eukaryota</taxon>
        <taxon>Fungi</taxon>
        <taxon>Dikarya</taxon>
        <taxon>Basidiomycota</taxon>
        <taxon>Agaricomycotina</taxon>
        <taxon>Agaricomycetes</taxon>
        <taxon>Agaricomycetidae</taxon>
        <taxon>Agaricales</taxon>
        <taxon>Agaricineae</taxon>
        <taxon>Strophariaceae</taxon>
        <taxon>Hypholoma</taxon>
    </lineage>
</organism>
<protein>
    <recommendedName>
        <fullName evidence="3">F-box domain-containing protein</fullName>
    </recommendedName>
</protein>
<evidence type="ECO:0000313" key="1">
    <source>
        <dbReference type="EMBL" id="KJA13714.1"/>
    </source>
</evidence>
<dbReference type="EMBL" id="KN817719">
    <property type="protein sequence ID" value="KJA13714.1"/>
    <property type="molecule type" value="Genomic_DNA"/>
</dbReference>
<dbReference type="AlphaFoldDB" id="A0A0D2N3B2"/>
<gene>
    <name evidence="1" type="ORF">HYPSUDRAFT_49670</name>
</gene>
<feature type="non-terminal residue" evidence="1">
    <location>
        <position position="1"/>
    </location>
</feature>
<reference evidence="2" key="1">
    <citation type="submission" date="2014-04" db="EMBL/GenBank/DDBJ databases">
        <title>Evolutionary Origins and Diversification of the Mycorrhizal Mutualists.</title>
        <authorList>
            <consortium name="DOE Joint Genome Institute"/>
            <consortium name="Mycorrhizal Genomics Consortium"/>
            <person name="Kohler A."/>
            <person name="Kuo A."/>
            <person name="Nagy L.G."/>
            <person name="Floudas D."/>
            <person name="Copeland A."/>
            <person name="Barry K.W."/>
            <person name="Cichocki N."/>
            <person name="Veneault-Fourrey C."/>
            <person name="LaButti K."/>
            <person name="Lindquist E.A."/>
            <person name="Lipzen A."/>
            <person name="Lundell T."/>
            <person name="Morin E."/>
            <person name="Murat C."/>
            <person name="Riley R."/>
            <person name="Ohm R."/>
            <person name="Sun H."/>
            <person name="Tunlid A."/>
            <person name="Henrissat B."/>
            <person name="Grigoriev I.V."/>
            <person name="Hibbett D.S."/>
            <person name="Martin F."/>
        </authorList>
    </citation>
    <scope>NUCLEOTIDE SEQUENCE [LARGE SCALE GENOMIC DNA]</scope>
    <source>
        <strain evidence="2">FD-334 SS-4</strain>
    </source>
</reference>
<dbReference type="OrthoDB" id="3159295at2759"/>
<evidence type="ECO:0008006" key="3">
    <source>
        <dbReference type="Google" id="ProtNLM"/>
    </source>
</evidence>
<sequence length="169" mass="19205">MSLSRTISLPLRHHATSESSSLAPLPLMRHGSFGSRRLLLRPSDPIGTFITPKSIRLTPRMPMEMLEQILEHYADSVLSPAYISGGSQKTCYKIFFSPSTLVSKDFRQLALRAFFRALVFRTTDDCSCVLRFLDLLNTRYVANGWIGGYRWVRFVKGLSEMVSLLRSRS</sequence>
<evidence type="ECO:0000313" key="2">
    <source>
        <dbReference type="Proteomes" id="UP000054270"/>
    </source>
</evidence>
<keyword evidence="2" id="KW-1185">Reference proteome</keyword>
<proteinExistence type="predicted"/>
<dbReference type="Proteomes" id="UP000054270">
    <property type="component" value="Unassembled WGS sequence"/>
</dbReference>
<name>A0A0D2N3B2_HYPSF</name>